<dbReference type="AlphaFoldDB" id="A0A5C0VK69"/>
<name>A0A5C0VK69_9SPHI</name>
<dbReference type="Gene3D" id="3.40.30.10">
    <property type="entry name" value="Glutaredoxin"/>
    <property type="match status" value="1"/>
</dbReference>
<dbReference type="CDD" id="cd02980">
    <property type="entry name" value="TRX_Fd_family"/>
    <property type="match status" value="1"/>
</dbReference>
<proteinExistence type="predicted"/>
<keyword evidence="2" id="KW-1185">Reference proteome</keyword>
<dbReference type="EMBL" id="CP043329">
    <property type="protein sequence ID" value="QEK52081.1"/>
    <property type="molecule type" value="Genomic_DNA"/>
</dbReference>
<dbReference type="KEGG" id="pej:FYC62_10755"/>
<gene>
    <name evidence="1" type="ORF">FYC62_10755</name>
</gene>
<reference evidence="1 2" key="1">
    <citation type="submission" date="2019-08" db="EMBL/GenBank/DDBJ databases">
        <title>Pedobacter sp. nov., isolated from Han river, South Korea.</title>
        <authorList>
            <person name="Lee D.-H."/>
            <person name="Kim Y.-S."/>
            <person name="Hwang E.-M."/>
            <person name="Le Tran T.C."/>
            <person name="Cha C.-J."/>
        </authorList>
    </citation>
    <scope>NUCLEOTIDE SEQUENCE [LARGE SCALE GENOMIC DNA]</scope>
    <source>
        <strain evidence="1 2">CJ43</strain>
    </source>
</reference>
<evidence type="ECO:0000313" key="2">
    <source>
        <dbReference type="Proteomes" id="UP000323653"/>
    </source>
</evidence>
<protein>
    <submittedName>
        <fullName evidence="1">(2Fe-2S) ferredoxin domain-containing protein</fullName>
    </submittedName>
</protein>
<dbReference type="SUPFAM" id="SSF52833">
    <property type="entry name" value="Thioredoxin-like"/>
    <property type="match status" value="1"/>
</dbReference>
<dbReference type="InterPro" id="IPR036249">
    <property type="entry name" value="Thioredoxin-like_sf"/>
</dbReference>
<sequence length="86" mass="10155">MSKFYEPENIIYVCTGSKCAKKGGKDCYKSLKSYVKHTDTEVIRIECTDRCKFAPVLNLQPQNIWLKEYTEKQVFKTLEELKLKKR</sequence>
<dbReference type="RefSeq" id="WP_149074935.1">
    <property type="nucleotide sequence ID" value="NZ_CP043329.1"/>
</dbReference>
<evidence type="ECO:0000313" key="1">
    <source>
        <dbReference type="EMBL" id="QEK52081.1"/>
    </source>
</evidence>
<accession>A0A5C0VK69</accession>
<dbReference type="Proteomes" id="UP000323653">
    <property type="component" value="Chromosome"/>
</dbReference>
<organism evidence="1 2">
    <name type="scientific">Pedobacter aquae</name>
    <dbReference type="NCBI Taxonomy" id="2605747"/>
    <lineage>
        <taxon>Bacteria</taxon>
        <taxon>Pseudomonadati</taxon>
        <taxon>Bacteroidota</taxon>
        <taxon>Sphingobacteriia</taxon>
        <taxon>Sphingobacteriales</taxon>
        <taxon>Sphingobacteriaceae</taxon>
        <taxon>Pedobacter</taxon>
    </lineage>
</organism>